<reference evidence="3 4" key="1">
    <citation type="journal article" date="2011" name="BMC Genomics">
        <title>Genome-wide analysis of the role of GlnR in Streptomyces venezuelae provides new insights into global nitrogen regulation in actinomycetes.</title>
        <authorList>
            <person name="Pullan S.T."/>
            <person name="Bibb M.J."/>
            <person name="Merrick M."/>
        </authorList>
    </citation>
    <scope>NUCLEOTIDE SEQUENCE [LARGE SCALE GENOMIC DNA]</scope>
    <source>
        <strain evidence="4">ATCC 10712 / CBS 650.69 / DSM 40230 / JCM 4526 / NBRC 13096 / PD 04745</strain>
    </source>
</reference>
<accession>F2R3A3</accession>
<dbReference type="PATRIC" id="fig|953739.5.peg.4655"/>
<dbReference type="KEGG" id="sve:SVEN_2459"/>
<feature type="compositionally biased region" description="Gly residues" evidence="1">
    <location>
        <begin position="221"/>
        <end position="231"/>
    </location>
</feature>
<dbReference type="AlphaFoldDB" id="F2R3A3"/>
<gene>
    <name evidence="3" type="ordered locus">SVEN_2459</name>
</gene>
<dbReference type="EMBL" id="FR845719">
    <property type="protein sequence ID" value="CCA55745.1"/>
    <property type="molecule type" value="Genomic_DNA"/>
</dbReference>
<feature type="transmembrane region" description="Helical" evidence="2">
    <location>
        <begin position="46"/>
        <end position="65"/>
    </location>
</feature>
<name>F2R3A3_STRVP</name>
<dbReference type="STRING" id="953739.SVEN_2459"/>
<evidence type="ECO:0000256" key="2">
    <source>
        <dbReference type="SAM" id="Phobius"/>
    </source>
</evidence>
<evidence type="ECO:0000313" key="4">
    <source>
        <dbReference type="Proteomes" id="UP000006854"/>
    </source>
</evidence>
<dbReference type="eggNOG" id="ENOG5031J22">
    <property type="taxonomic scope" value="Bacteria"/>
</dbReference>
<dbReference type="GeneID" id="51863027"/>
<feature type="transmembrane region" description="Helical" evidence="2">
    <location>
        <begin position="15"/>
        <end position="34"/>
    </location>
</feature>
<evidence type="ECO:0008006" key="5">
    <source>
        <dbReference type="Google" id="ProtNLM"/>
    </source>
</evidence>
<keyword evidence="2" id="KW-0812">Transmembrane</keyword>
<keyword evidence="4" id="KW-1185">Reference proteome</keyword>
<proteinExistence type="predicted"/>
<dbReference type="Proteomes" id="UP000006854">
    <property type="component" value="Chromosome"/>
</dbReference>
<keyword evidence="2" id="KW-1133">Transmembrane helix</keyword>
<protein>
    <recommendedName>
        <fullName evidence="5">DUF3592 domain-containing protein</fullName>
    </recommendedName>
</protein>
<sequence>MSATDTGSSTRTGKWTATILPAACTVAVYAWAVWCFGSPAAPSTPVAVAVGAAAILVAAVAYYLLVDGVVGFWGALALTGGLLLAVASADQSAGRSAVADCVVVRVWAETRESFGEGGAEKTLHHHTLRCPGGYPATLAEDRRVAPDGGTVRVAYDPRRRVGPAVEGSTSPWRPALLAAPLLAAATAGAWRFSRADRQARRERREREEREARHGPSSRRPPGGGRGAGGEEGWSVRGRGRGWWLRRGRRPSGGRRPRRGW</sequence>
<dbReference type="HOGENOM" id="CLU_093488_0_0_11"/>
<dbReference type="OrthoDB" id="4225683at2"/>
<evidence type="ECO:0000256" key="1">
    <source>
        <dbReference type="SAM" id="MobiDB-lite"/>
    </source>
</evidence>
<feature type="region of interest" description="Disordered" evidence="1">
    <location>
        <begin position="194"/>
        <end position="236"/>
    </location>
</feature>
<keyword evidence="2" id="KW-0472">Membrane</keyword>
<organism evidence="3 4">
    <name type="scientific">Streptomyces venezuelae (strain ATCC 10712 / CBS 650.69 / DSM 40230 / JCM 4526 / NBRC 13096 / PD 04745)</name>
    <dbReference type="NCBI Taxonomy" id="953739"/>
    <lineage>
        <taxon>Bacteria</taxon>
        <taxon>Bacillati</taxon>
        <taxon>Actinomycetota</taxon>
        <taxon>Actinomycetes</taxon>
        <taxon>Kitasatosporales</taxon>
        <taxon>Streptomycetaceae</taxon>
        <taxon>Streptomyces</taxon>
    </lineage>
</organism>
<evidence type="ECO:0000313" key="3">
    <source>
        <dbReference type="EMBL" id="CCA55745.1"/>
    </source>
</evidence>
<feature type="compositionally biased region" description="Basic and acidic residues" evidence="1">
    <location>
        <begin position="194"/>
        <end position="213"/>
    </location>
</feature>
<feature type="transmembrane region" description="Helical" evidence="2">
    <location>
        <begin position="71"/>
        <end position="89"/>
    </location>
</feature>
<dbReference type="RefSeq" id="WP_015033663.1">
    <property type="nucleotide sequence ID" value="NC_018750.1"/>
</dbReference>